<comment type="catalytic activity">
    <reaction evidence="10 11">
        <text>nicotinate beta-D-ribonucleotide + ATP + H(+) = deamido-NAD(+) + diphosphate</text>
        <dbReference type="Rhea" id="RHEA:22860"/>
        <dbReference type="ChEBI" id="CHEBI:15378"/>
        <dbReference type="ChEBI" id="CHEBI:30616"/>
        <dbReference type="ChEBI" id="CHEBI:33019"/>
        <dbReference type="ChEBI" id="CHEBI:57502"/>
        <dbReference type="ChEBI" id="CHEBI:58437"/>
        <dbReference type="EC" id="2.7.7.18"/>
    </reaction>
</comment>
<dbReference type="GO" id="GO:0004515">
    <property type="term" value="F:nicotinate-nucleotide adenylyltransferase activity"/>
    <property type="evidence" value="ECO:0007669"/>
    <property type="project" value="UniProtKB-UniRule"/>
</dbReference>
<organism evidence="13 14">
    <name type="scientific">Methylomonas methanica</name>
    <dbReference type="NCBI Taxonomy" id="421"/>
    <lineage>
        <taxon>Bacteria</taxon>
        <taxon>Pseudomonadati</taxon>
        <taxon>Pseudomonadota</taxon>
        <taxon>Gammaproteobacteria</taxon>
        <taxon>Methylococcales</taxon>
        <taxon>Methylococcaceae</taxon>
        <taxon>Methylomonas</taxon>
    </lineage>
</organism>
<keyword evidence="6 11" id="KW-0548">Nucleotidyltransferase</keyword>
<dbReference type="InterPro" id="IPR004821">
    <property type="entry name" value="Cyt_trans-like"/>
</dbReference>
<evidence type="ECO:0000256" key="5">
    <source>
        <dbReference type="ARBA" id="ARBA00022679"/>
    </source>
</evidence>
<comment type="function">
    <text evidence="1 11">Catalyzes the reversible adenylation of nicotinate mononucleotide (NaMN) to nicotinic acid adenine dinucleotide (NaAD).</text>
</comment>
<evidence type="ECO:0000256" key="2">
    <source>
        <dbReference type="ARBA" id="ARBA00005019"/>
    </source>
</evidence>
<evidence type="ECO:0000313" key="14">
    <source>
        <dbReference type="Proteomes" id="UP000077763"/>
    </source>
</evidence>
<dbReference type="SUPFAM" id="SSF52374">
    <property type="entry name" value="Nucleotidylyl transferase"/>
    <property type="match status" value="1"/>
</dbReference>
<comment type="similarity">
    <text evidence="3 11">Belongs to the NadD family.</text>
</comment>
<comment type="pathway">
    <text evidence="2 11">Cofactor biosynthesis; NAD(+) biosynthesis; deamido-NAD(+) from nicotinate D-ribonucleotide: step 1/1.</text>
</comment>
<protein>
    <recommendedName>
        <fullName evidence="11">Probable nicotinate-nucleotide adenylyltransferase</fullName>
        <ecNumber evidence="11">2.7.7.18</ecNumber>
    </recommendedName>
    <alternativeName>
        <fullName evidence="11">Deamido-NAD(+) diphosphorylase</fullName>
    </alternativeName>
    <alternativeName>
        <fullName evidence="11">Deamido-NAD(+) pyrophosphorylase</fullName>
    </alternativeName>
    <alternativeName>
        <fullName evidence="11">Nicotinate mononucleotide adenylyltransferase</fullName>
        <shortName evidence="11">NaMN adenylyltransferase</shortName>
    </alternativeName>
</protein>
<dbReference type="PANTHER" id="PTHR39321:SF3">
    <property type="entry name" value="PHOSPHOPANTETHEINE ADENYLYLTRANSFERASE"/>
    <property type="match status" value="1"/>
</dbReference>
<evidence type="ECO:0000256" key="1">
    <source>
        <dbReference type="ARBA" id="ARBA00002324"/>
    </source>
</evidence>
<evidence type="ECO:0000256" key="9">
    <source>
        <dbReference type="ARBA" id="ARBA00023027"/>
    </source>
</evidence>
<dbReference type="EC" id="2.7.7.18" evidence="11"/>
<dbReference type="NCBIfam" id="TIGR00125">
    <property type="entry name" value="cyt_tran_rel"/>
    <property type="match status" value="1"/>
</dbReference>
<comment type="caution">
    <text evidence="13">The sequence shown here is derived from an EMBL/GenBank/DDBJ whole genome shotgun (WGS) entry which is preliminary data.</text>
</comment>
<feature type="domain" description="Cytidyltransferase-like" evidence="12">
    <location>
        <begin position="4"/>
        <end position="178"/>
    </location>
</feature>
<evidence type="ECO:0000256" key="3">
    <source>
        <dbReference type="ARBA" id="ARBA00009014"/>
    </source>
</evidence>
<dbReference type="HAMAP" id="MF_00244">
    <property type="entry name" value="NaMN_adenylyltr"/>
    <property type="match status" value="1"/>
</dbReference>
<evidence type="ECO:0000256" key="7">
    <source>
        <dbReference type="ARBA" id="ARBA00022741"/>
    </source>
</evidence>
<dbReference type="InterPro" id="IPR014729">
    <property type="entry name" value="Rossmann-like_a/b/a_fold"/>
</dbReference>
<dbReference type="NCBIfam" id="NF000839">
    <property type="entry name" value="PRK00071.1-1"/>
    <property type="match status" value="1"/>
</dbReference>
<keyword evidence="8 11" id="KW-0067">ATP-binding</keyword>
<keyword evidence="7 11" id="KW-0547">Nucleotide-binding</keyword>
<dbReference type="PANTHER" id="PTHR39321">
    <property type="entry name" value="NICOTINATE-NUCLEOTIDE ADENYLYLTRANSFERASE-RELATED"/>
    <property type="match status" value="1"/>
</dbReference>
<dbReference type="GO" id="GO:0005524">
    <property type="term" value="F:ATP binding"/>
    <property type="evidence" value="ECO:0007669"/>
    <property type="project" value="UniProtKB-KW"/>
</dbReference>
<dbReference type="NCBIfam" id="TIGR00482">
    <property type="entry name" value="nicotinate (nicotinamide) nucleotide adenylyltransferase"/>
    <property type="match status" value="1"/>
</dbReference>
<dbReference type="Gene3D" id="3.40.50.620">
    <property type="entry name" value="HUPs"/>
    <property type="match status" value="1"/>
</dbReference>
<proteinExistence type="inferred from homology"/>
<dbReference type="NCBIfam" id="NF000840">
    <property type="entry name" value="PRK00071.1-3"/>
    <property type="match status" value="1"/>
</dbReference>
<keyword evidence="9 11" id="KW-0520">NAD</keyword>
<evidence type="ECO:0000256" key="11">
    <source>
        <dbReference type="HAMAP-Rule" id="MF_00244"/>
    </source>
</evidence>
<dbReference type="InterPro" id="IPR005248">
    <property type="entry name" value="NadD/NMNAT"/>
</dbReference>
<dbReference type="Pfam" id="PF01467">
    <property type="entry name" value="CTP_transf_like"/>
    <property type="match status" value="1"/>
</dbReference>
<keyword evidence="5 11" id="KW-0808">Transferase</keyword>
<dbReference type="RefSeq" id="WP_064038360.1">
    <property type="nucleotide sequence ID" value="NZ_LUUH01000088.1"/>
</dbReference>
<evidence type="ECO:0000256" key="8">
    <source>
        <dbReference type="ARBA" id="ARBA00022840"/>
    </source>
</evidence>
<evidence type="ECO:0000259" key="12">
    <source>
        <dbReference type="Pfam" id="PF01467"/>
    </source>
</evidence>
<dbReference type="AlphaFoldDB" id="A0A177LY44"/>
<dbReference type="CDD" id="cd02165">
    <property type="entry name" value="NMNAT"/>
    <property type="match status" value="1"/>
</dbReference>
<evidence type="ECO:0000313" key="13">
    <source>
        <dbReference type="EMBL" id="OAH98421.1"/>
    </source>
</evidence>
<evidence type="ECO:0000256" key="10">
    <source>
        <dbReference type="ARBA" id="ARBA00048721"/>
    </source>
</evidence>
<keyword evidence="4 11" id="KW-0662">Pyridine nucleotide biosynthesis</keyword>
<dbReference type="EMBL" id="LUUH01000088">
    <property type="protein sequence ID" value="OAH98421.1"/>
    <property type="molecule type" value="Genomic_DNA"/>
</dbReference>
<dbReference type="UniPathway" id="UPA00253">
    <property type="reaction ID" value="UER00332"/>
</dbReference>
<gene>
    <name evidence="11" type="primary">nadD</name>
    <name evidence="13" type="ORF">A1353_01975</name>
</gene>
<reference evidence="13 14" key="1">
    <citation type="submission" date="2016-03" db="EMBL/GenBank/DDBJ databases">
        <authorList>
            <person name="Ploux O."/>
        </authorList>
    </citation>
    <scope>NUCLEOTIDE SEQUENCE [LARGE SCALE GENOMIC DNA]</scope>
    <source>
        <strain evidence="13 14">R-45371</strain>
    </source>
</reference>
<accession>A0A177LY44</accession>
<dbReference type="Proteomes" id="UP000077763">
    <property type="component" value="Unassembled WGS sequence"/>
</dbReference>
<name>A0A177LY44_METMH</name>
<evidence type="ECO:0000256" key="4">
    <source>
        <dbReference type="ARBA" id="ARBA00022642"/>
    </source>
</evidence>
<dbReference type="GO" id="GO:0009435">
    <property type="term" value="P:NAD+ biosynthetic process"/>
    <property type="evidence" value="ECO:0007669"/>
    <property type="project" value="UniProtKB-UniRule"/>
</dbReference>
<evidence type="ECO:0000256" key="6">
    <source>
        <dbReference type="ARBA" id="ARBA00022695"/>
    </source>
</evidence>
<sequence>MIGVYGGTFNPVHYGHLRTALEVKELFELEQLRLIPCRVPAHRDEPDVPAHLRLQMLEAAVADTHGFSVDRRELDRAGPSFMVDTLHSLRAEIGNTPLLLFIGADAFAGLERWHQWQRLFDYAHIVVMTRPGYAGLPLSAFLQQRIAEDRTQLSRQTAGLLTFQEVTALAISATAIRELVATGRDPQFLLPDRVIELIRRHHLYQPPIHHTGN</sequence>